<evidence type="ECO:0000313" key="2">
    <source>
        <dbReference type="Proteomes" id="UP000199497"/>
    </source>
</evidence>
<sequence>MSQDGFGVDYEKLQAAVKDLEAARDEADQLATSSSFIGPDELTAKDDITDSARQAFQARMSGSEGSLVSAANDIRLKLDKKIEAYKEVLREYGLAEDNASVAQRNTDRES</sequence>
<name>A0A1H0WZT7_9ACTN</name>
<keyword evidence="2" id="KW-1185">Reference proteome</keyword>
<organism evidence="1 2">
    <name type="scientific">Actinopolyspora xinjiangensis</name>
    <dbReference type="NCBI Taxonomy" id="405564"/>
    <lineage>
        <taxon>Bacteria</taxon>
        <taxon>Bacillati</taxon>
        <taxon>Actinomycetota</taxon>
        <taxon>Actinomycetes</taxon>
        <taxon>Actinopolysporales</taxon>
        <taxon>Actinopolysporaceae</taxon>
        <taxon>Actinopolyspora</taxon>
    </lineage>
</organism>
<accession>A0A1H0WZT7</accession>
<dbReference type="OrthoDB" id="5190477at2"/>
<evidence type="ECO:0008006" key="3">
    <source>
        <dbReference type="Google" id="ProtNLM"/>
    </source>
</evidence>
<reference evidence="2" key="1">
    <citation type="submission" date="2016-10" db="EMBL/GenBank/DDBJ databases">
        <authorList>
            <person name="Varghese N."/>
            <person name="Submissions S."/>
        </authorList>
    </citation>
    <scope>NUCLEOTIDE SEQUENCE [LARGE SCALE GENOMIC DNA]</scope>
    <source>
        <strain evidence="2">DSM 46732</strain>
    </source>
</reference>
<gene>
    <name evidence="1" type="ORF">SAMN04487905_11954</name>
</gene>
<protein>
    <recommendedName>
        <fullName evidence="3">PE family protein</fullName>
    </recommendedName>
</protein>
<dbReference type="EMBL" id="FNJR01000019">
    <property type="protein sequence ID" value="SDP96172.1"/>
    <property type="molecule type" value="Genomic_DNA"/>
</dbReference>
<dbReference type="Proteomes" id="UP000199497">
    <property type="component" value="Unassembled WGS sequence"/>
</dbReference>
<dbReference type="RefSeq" id="WP_092604542.1">
    <property type="nucleotide sequence ID" value="NZ_FNJR01000019.1"/>
</dbReference>
<dbReference type="AlphaFoldDB" id="A0A1H0WZT7"/>
<evidence type="ECO:0000313" key="1">
    <source>
        <dbReference type="EMBL" id="SDP96172.1"/>
    </source>
</evidence>
<proteinExistence type="predicted"/>